<reference evidence="2 3" key="1">
    <citation type="submission" date="2024-04" db="EMBL/GenBank/DDBJ databases">
        <title>Phyllosticta paracitricarpa is synonymous to the EU quarantine fungus P. citricarpa based on phylogenomic analyses.</title>
        <authorList>
            <consortium name="Lawrence Berkeley National Laboratory"/>
            <person name="Van Ingen-Buijs V.A."/>
            <person name="Van Westerhoven A.C."/>
            <person name="Haridas S."/>
            <person name="Skiadas P."/>
            <person name="Martin F."/>
            <person name="Groenewald J.Z."/>
            <person name="Crous P.W."/>
            <person name="Seidl M.F."/>
        </authorList>
    </citation>
    <scope>NUCLEOTIDE SEQUENCE [LARGE SCALE GENOMIC DNA]</scope>
    <source>
        <strain evidence="2 3">CBS 123374</strain>
    </source>
</reference>
<evidence type="ECO:0000313" key="2">
    <source>
        <dbReference type="EMBL" id="KAK8222690.1"/>
    </source>
</evidence>
<proteinExistence type="predicted"/>
<feature type="compositionally biased region" description="Polar residues" evidence="1">
    <location>
        <begin position="8"/>
        <end position="34"/>
    </location>
</feature>
<dbReference type="Gene3D" id="1.20.5.170">
    <property type="match status" value="1"/>
</dbReference>
<evidence type="ECO:0000313" key="3">
    <source>
        <dbReference type="Proteomes" id="UP001492380"/>
    </source>
</evidence>
<name>A0ABR1Y9J7_9PEZI</name>
<feature type="compositionally biased region" description="Basic and acidic residues" evidence="1">
    <location>
        <begin position="35"/>
        <end position="49"/>
    </location>
</feature>
<comment type="caution">
    <text evidence="2">The sequence shown here is derived from an EMBL/GenBank/DDBJ whole genome shotgun (WGS) entry which is preliminary data.</text>
</comment>
<dbReference type="Proteomes" id="UP001492380">
    <property type="component" value="Unassembled WGS sequence"/>
</dbReference>
<feature type="region of interest" description="Disordered" evidence="1">
    <location>
        <begin position="1"/>
        <end position="49"/>
    </location>
</feature>
<dbReference type="EMBL" id="JBBWRZ010000015">
    <property type="protein sequence ID" value="KAK8222690.1"/>
    <property type="molecule type" value="Genomic_DNA"/>
</dbReference>
<evidence type="ECO:0000256" key="1">
    <source>
        <dbReference type="SAM" id="MobiDB-lite"/>
    </source>
</evidence>
<feature type="region of interest" description="Disordered" evidence="1">
    <location>
        <begin position="135"/>
        <end position="160"/>
    </location>
</feature>
<accession>A0ABR1Y9J7</accession>
<protein>
    <recommendedName>
        <fullName evidence="4">BZIP domain-containing protein</fullName>
    </recommendedName>
</protein>
<sequence>MAPRASDENSSIPQTGEPVSSQGRVSQRRAMQQRDNQRKKEHVESLKHQLDQLQQTADKYRALQAENNALREYALKLRTELLWSQGTLPDPPNGISLAGPHTDRLFAEIKALLSQENENAHETEQGMNCLWSMAAKQDDVHTDDEGNEGAPESPPTIDEQVSLKAGFKDGLRDAGLAVERQ</sequence>
<evidence type="ECO:0008006" key="4">
    <source>
        <dbReference type="Google" id="ProtNLM"/>
    </source>
</evidence>
<keyword evidence="3" id="KW-1185">Reference proteome</keyword>
<organism evidence="2 3">
    <name type="scientific">Phyllosticta capitalensis</name>
    <dbReference type="NCBI Taxonomy" id="121624"/>
    <lineage>
        <taxon>Eukaryota</taxon>
        <taxon>Fungi</taxon>
        <taxon>Dikarya</taxon>
        <taxon>Ascomycota</taxon>
        <taxon>Pezizomycotina</taxon>
        <taxon>Dothideomycetes</taxon>
        <taxon>Dothideomycetes incertae sedis</taxon>
        <taxon>Botryosphaeriales</taxon>
        <taxon>Phyllostictaceae</taxon>
        <taxon>Phyllosticta</taxon>
    </lineage>
</organism>
<gene>
    <name evidence="2" type="ORF">HDK90DRAFT_515747</name>
</gene>